<evidence type="ECO:0000313" key="3">
    <source>
        <dbReference type="EMBL" id="AEV24628.1"/>
    </source>
</evidence>
<reference evidence="3 4" key="1">
    <citation type="journal article" date="2012" name="J. Bacteriol.">
        <title>Complete genome sequence of the anaerobic perchlorate-reducing bacterium Azospira suillum strain PS.</title>
        <authorList>
            <person name="Byrne-Bailey K.G."/>
            <person name="Coates J.D."/>
        </authorList>
    </citation>
    <scope>NUCLEOTIDE SEQUENCE [LARGE SCALE GENOMIC DNA]</scope>
    <source>
        <strain evidence="4">ATCC BAA-33 / DSM 13638 / PS</strain>
    </source>
</reference>
<gene>
    <name evidence="3" type="ordered locus">Dsui_0208</name>
</gene>
<dbReference type="Pfam" id="PF13550">
    <property type="entry name" value="Phage-tail_3"/>
    <property type="match status" value="1"/>
</dbReference>
<evidence type="ECO:0000259" key="1">
    <source>
        <dbReference type="Pfam" id="PF13550"/>
    </source>
</evidence>
<dbReference type="Pfam" id="PF23666">
    <property type="entry name" value="Rcc01698_C"/>
    <property type="match status" value="1"/>
</dbReference>
<dbReference type="AlphaFoldDB" id="G8QMP8"/>
<dbReference type="HOGENOM" id="CLU_010427_0_0_4"/>
<sequence>MGGIFGGGGKTIHQTTPVISSIRIQTSAYGTPIPIAYGRPRIAPNLIQYTDFTAIPHTSSSGGGGKGGGGGGGGVETTTYTYTAAILMSICEGPIQDVPAAYVGKKRTSLAALGFTLFDGSPGQAPFGYMTSKHPTKALNYPDLAYVGAGAYDLGETATLDNHNFDVICNPAFRIANDGIGRSLVKLVVRQGALRYNRVSAADVQWSIDGTTWTTAETITLPDDNADHSFILAAPPGIKPWWRLRAASGLRGFKGDYSSATQYYAGDVVAYNGGYWLVLSAVKNSAPKPQTVSEVIRTVSDGEYTSAYTETVYSGSWTELPSACCRWSVANLAFFDSTAKEALDFTTADRSSGAFLRGYPPKYAFDGSNDTEWRSSEQGNDVSGAAWIGQYFGPWDVSPATVSDDILTHDRYGAGFPGTKMGDLGDFHNYCVASNLLVSPCYNEQRAAQEIISELAVVGNSGIVFSEGVLKIIPYGDAPVTGNGTTWTPSLTAVYDLTDDDYQPDEGEDPVTCTRSSSADAYNWVQVKFSNRLNQYAVEVAESKDQADIELNGLRPMPVIDLQNVVCDATVAKAIADLSLRRSLYIRNVYEFRLAWNYCRLEPMDIVTLTDANLGLVQTPVRVTAVEEDEDGLLTITAEDLVIGTGSSADQNSPDVDGYSPDFNVMPGDASPPVFVNAPGNLTATGYELWMAVAGASANWGGCQVWVSFDGVSYKQAGTIYGGARLGTLTAPLAAGTDPDTVGVLSVDFNTLAPNATLLSASQEDCDNLVTLCKVDGELLVYRDATLTGTGTYDLTYLRRGAYNTANTLHSPGATFVRLDDAVFKYAYDPEYSGKAVWIKLPSFNIYGAGLQDIDQVQAYQTMLGTAASYPPDVTGFAAAQNGQAVLFQWQLLTQANVAGYEIRFNEQGILSWDDATPVTQVTRGTQITTVKVPPGDWTFLIAAKDTSGNYSQNKTAYDLSVTNANDVIYSRDEAQFWETGTLLNLVIHQPTRKLVPASQGTAYDDGWDTFDKACPQPFGSYYYEPAEINLGIEGAVRSYGVTNSQLVVGGSGVADPEVLIDYKTAAGAYRGLQPWGIGTFTAQYIKQRLTINPQRGLCNVSSFVLAVDAERRTEEYFSFTVDSAGSALNFAKPFFKQPAITGTVVSATAASLAITAQSTAGASFKVFNTSGAAIAGLANIQIKGV</sequence>
<dbReference type="OrthoDB" id="6021410at2"/>
<dbReference type="RefSeq" id="WP_014235330.1">
    <property type="nucleotide sequence ID" value="NC_016616.1"/>
</dbReference>
<proteinExistence type="predicted"/>
<feature type="domain" description="Tip attachment protein J" evidence="1">
    <location>
        <begin position="444"/>
        <end position="627"/>
    </location>
</feature>
<protein>
    <submittedName>
        <fullName evidence="3">Uncharacterized protein</fullName>
    </submittedName>
</protein>
<dbReference type="InterPro" id="IPR032876">
    <property type="entry name" value="J_dom"/>
</dbReference>
<dbReference type="InterPro" id="IPR056490">
    <property type="entry name" value="Rcc01698_C"/>
</dbReference>
<organism evidence="3 4">
    <name type="scientific">Azospira oryzae (strain ATCC BAA-33 / DSM 13638 / PS)</name>
    <name type="common">Dechlorosoma suillum</name>
    <dbReference type="NCBI Taxonomy" id="640081"/>
    <lineage>
        <taxon>Bacteria</taxon>
        <taxon>Pseudomonadati</taxon>
        <taxon>Pseudomonadota</taxon>
        <taxon>Betaproteobacteria</taxon>
        <taxon>Rhodocyclales</taxon>
        <taxon>Rhodocyclaceae</taxon>
        <taxon>Azospira</taxon>
    </lineage>
</organism>
<accession>G8QMP8</accession>
<dbReference type="eggNOG" id="COG4733">
    <property type="taxonomic scope" value="Bacteria"/>
</dbReference>
<dbReference type="EMBL" id="CP003153">
    <property type="protein sequence ID" value="AEV24628.1"/>
    <property type="molecule type" value="Genomic_DNA"/>
</dbReference>
<feature type="domain" description="Rcc01698-like C-terminal" evidence="2">
    <location>
        <begin position="724"/>
        <end position="817"/>
    </location>
</feature>
<dbReference type="Proteomes" id="UP000005633">
    <property type="component" value="Chromosome"/>
</dbReference>
<dbReference type="STRING" id="640081.Dsui_0208"/>
<evidence type="ECO:0000313" key="4">
    <source>
        <dbReference type="Proteomes" id="UP000005633"/>
    </source>
</evidence>
<dbReference type="KEGG" id="dsu:Dsui_0208"/>
<dbReference type="Gene3D" id="2.60.40.10">
    <property type="entry name" value="Immunoglobulins"/>
    <property type="match status" value="1"/>
</dbReference>
<dbReference type="InterPro" id="IPR013783">
    <property type="entry name" value="Ig-like_fold"/>
</dbReference>
<evidence type="ECO:0000259" key="2">
    <source>
        <dbReference type="Pfam" id="PF23666"/>
    </source>
</evidence>
<name>G8QMP8_AZOOP</name>